<keyword evidence="5" id="KW-0949">S-adenosyl-L-methionine</keyword>
<evidence type="ECO:0000256" key="8">
    <source>
        <dbReference type="SAM" id="Coils"/>
    </source>
</evidence>
<keyword evidence="12" id="KW-1185">Reference proteome</keyword>
<dbReference type="InterPro" id="IPR029063">
    <property type="entry name" value="SAM-dependent_MTases_sf"/>
</dbReference>
<evidence type="ECO:0000256" key="3">
    <source>
        <dbReference type="ARBA" id="ARBA00022603"/>
    </source>
</evidence>
<evidence type="ECO:0000313" key="11">
    <source>
        <dbReference type="EMBL" id="MFD1400118.1"/>
    </source>
</evidence>
<feature type="coiled-coil region" evidence="8">
    <location>
        <begin position="500"/>
        <end position="534"/>
    </location>
</feature>
<name>A0ABW4BKV3_9LACO</name>
<evidence type="ECO:0000256" key="6">
    <source>
        <dbReference type="ARBA" id="ARBA00022747"/>
    </source>
</evidence>
<gene>
    <name evidence="11" type="ORF">ACFQ41_12440</name>
</gene>
<dbReference type="PRINTS" id="PR00507">
    <property type="entry name" value="N12N6MTFRASE"/>
</dbReference>
<dbReference type="GO" id="GO:0032259">
    <property type="term" value="P:methylation"/>
    <property type="evidence" value="ECO:0007669"/>
    <property type="project" value="UniProtKB-KW"/>
</dbReference>
<dbReference type="InterPro" id="IPR038333">
    <property type="entry name" value="T1MK-like_N_sf"/>
</dbReference>
<comment type="catalytic activity">
    <reaction evidence="7">
        <text>a 2'-deoxyadenosine in DNA + S-adenosyl-L-methionine = an N(6)-methyl-2'-deoxyadenosine in DNA + S-adenosyl-L-homocysteine + H(+)</text>
        <dbReference type="Rhea" id="RHEA:15197"/>
        <dbReference type="Rhea" id="RHEA-COMP:12418"/>
        <dbReference type="Rhea" id="RHEA-COMP:12419"/>
        <dbReference type="ChEBI" id="CHEBI:15378"/>
        <dbReference type="ChEBI" id="CHEBI:57856"/>
        <dbReference type="ChEBI" id="CHEBI:59789"/>
        <dbReference type="ChEBI" id="CHEBI:90615"/>
        <dbReference type="ChEBI" id="CHEBI:90616"/>
        <dbReference type="EC" id="2.1.1.72"/>
    </reaction>
</comment>
<comment type="caution">
    <text evidence="11">The sequence shown here is derived from an EMBL/GenBank/DDBJ whole genome shotgun (WGS) entry which is preliminary data.</text>
</comment>
<feature type="domain" description="N6 adenine-specific DNA methyltransferase N-terminal" evidence="10">
    <location>
        <begin position="10"/>
        <end position="169"/>
    </location>
</feature>
<keyword evidence="4 11" id="KW-0808">Transferase</keyword>
<dbReference type="Gene3D" id="1.20.1260.30">
    <property type="match status" value="1"/>
</dbReference>
<feature type="domain" description="DNA methylase adenine-specific" evidence="9">
    <location>
        <begin position="180"/>
        <end position="495"/>
    </location>
</feature>
<dbReference type="GO" id="GO:0009007">
    <property type="term" value="F:site-specific DNA-methyltransferase (adenine-specific) activity"/>
    <property type="evidence" value="ECO:0007669"/>
    <property type="project" value="UniProtKB-EC"/>
</dbReference>
<dbReference type="InterPro" id="IPR051537">
    <property type="entry name" value="DNA_Adenine_Mtase"/>
</dbReference>
<dbReference type="PANTHER" id="PTHR42933">
    <property type="entry name" value="SLR6095 PROTEIN"/>
    <property type="match status" value="1"/>
</dbReference>
<dbReference type="PROSITE" id="PS00092">
    <property type="entry name" value="N6_MTASE"/>
    <property type="match status" value="1"/>
</dbReference>
<evidence type="ECO:0000259" key="9">
    <source>
        <dbReference type="Pfam" id="PF02384"/>
    </source>
</evidence>
<organism evidence="11 12">
    <name type="scientific">Lacticaseibacillus suilingensis</name>
    <dbReference type="NCBI Taxonomy" id="2799577"/>
    <lineage>
        <taxon>Bacteria</taxon>
        <taxon>Bacillati</taxon>
        <taxon>Bacillota</taxon>
        <taxon>Bacilli</taxon>
        <taxon>Lactobacillales</taxon>
        <taxon>Lactobacillaceae</taxon>
        <taxon>Lacticaseibacillus</taxon>
    </lineage>
</organism>
<dbReference type="PANTHER" id="PTHR42933:SF1">
    <property type="entry name" value="SITE-SPECIFIC DNA-METHYLTRANSFERASE (ADENINE-SPECIFIC)"/>
    <property type="match status" value="1"/>
</dbReference>
<evidence type="ECO:0000256" key="5">
    <source>
        <dbReference type="ARBA" id="ARBA00022691"/>
    </source>
</evidence>
<comment type="similarity">
    <text evidence="1">Belongs to the N(4)/N(6)-methyltransferase family.</text>
</comment>
<dbReference type="SUPFAM" id="SSF53335">
    <property type="entry name" value="S-adenosyl-L-methionine-dependent methyltransferases"/>
    <property type="match status" value="1"/>
</dbReference>
<dbReference type="Gene3D" id="3.40.50.150">
    <property type="entry name" value="Vaccinia Virus protein VP39"/>
    <property type="match status" value="1"/>
</dbReference>
<keyword evidence="3 11" id="KW-0489">Methyltransferase</keyword>
<sequence length="536" mass="60569">MEKLNTAKDITSQLWAMANELRGNMDASEFRNYILGFMFYRYLSEHQEQYLLNQKVVEPAAGQSLNDAYRSEAVGDDLKDYQEDISKALGYAIDPEYTWDSIRDKVNNDEIRPSDYQEMFDAFNRNAAINPNASSDFREVFADVNLGNTRLGASTTARAKALNGVVKLIDQFDYNDASGHDIIGDVYEYLIAEFAGNSGKKAGEFYTPHEVSVVLSRLATLGAAESGQFTVYDPTMGSGSLLLTVQNELKNGHQRGRVKFHGQELNTTTYNLARMNLMMHGVDYQNMDLRNADTLEGDWPDGEVNGVDHPRSFDAVVANPPYSANWDNNDNKMKDPRFKGYKKLAPKSKADYAFVLHGLYHLNATGRMAIVLPHGVLFRGAAEGMIRQAIIENNYLDAVIGMPASLFYSTSIPTVILVFKKNRKTKDILFIDASNDFEKGKKQNRLREQDIEKIISTYQARKNVDKYAHVASLDEIKENDYNLNIPRYVDTFEEEAPIDIADVKRQISDIDQQLAEVEMQFAAMESELVETEQNDK</sequence>
<evidence type="ECO:0000256" key="2">
    <source>
        <dbReference type="ARBA" id="ARBA00011900"/>
    </source>
</evidence>
<dbReference type="InterPro" id="IPR004546">
    <property type="entry name" value="Restrct_endonuc_T1M"/>
</dbReference>
<keyword evidence="6" id="KW-0680">Restriction system</keyword>
<dbReference type="Proteomes" id="UP001597199">
    <property type="component" value="Unassembled WGS sequence"/>
</dbReference>
<dbReference type="Pfam" id="PF12161">
    <property type="entry name" value="HsdM_N"/>
    <property type="match status" value="1"/>
</dbReference>
<proteinExistence type="inferred from homology"/>
<evidence type="ECO:0000256" key="1">
    <source>
        <dbReference type="ARBA" id="ARBA00006594"/>
    </source>
</evidence>
<evidence type="ECO:0000259" key="10">
    <source>
        <dbReference type="Pfam" id="PF12161"/>
    </source>
</evidence>
<dbReference type="InterPro" id="IPR003356">
    <property type="entry name" value="DNA_methylase_A-5"/>
</dbReference>
<accession>A0ABW4BKV3</accession>
<protein>
    <recommendedName>
        <fullName evidence="2">site-specific DNA-methyltransferase (adenine-specific)</fullName>
        <ecNumber evidence="2">2.1.1.72</ecNumber>
    </recommendedName>
</protein>
<evidence type="ECO:0000256" key="4">
    <source>
        <dbReference type="ARBA" id="ARBA00022679"/>
    </source>
</evidence>
<evidence type="ECO:0000256" key="7">
    <source>
        <dbReference type="ARBA" id="ARBA00047942"/>
    </source>
</evidence>
<dbReference type="InterPro" id="IPR002052">
    <property type="entry name" value="DNA_methylase_N6_adenine_CS"/>
</dbReference>
<dbReference type="InterPro" id="IPR022749">
    <property type="entry name" value="D12N6_MeTrfase_N"/>
</dbReference>
<dbReference type="EC" id="2.1.1.72" evidence="2"/>
<reference evidence="12" key="1">
    <citation type="journal article" date="2019" name="Int. J. Syst. Evol. Microbiol.">
        <title>The Global Catalogue of Microorganisms (GCM) 10K type strain sequencing project: providing services to taxonomists for standard genome sequencing and annotation.</title>
        <authorList>
            <consortium name="The Broad Institute Genomics Platform"/>
            <consortium name="The Broad Institute Genome Sequencing Center for Infectious Disease"/>
            <person name="Wu L."/>
            <person name="Ma J."/>
        </authorList>
    </citation>
    <scope>NUCLEOTIDE SEQUENCE [LARGE SCALE GENOMIC DNA]</scope>
    <source>
        <strain evidence="12">CCM 9110</strain>
    </source>
</reference>
<keyword evidence="8" id="KW-0175">Coiled coil</keyword>
<evidence type="ECO:0000313" key="12">
    <source>
        <dbReference type="Proteomes" id="UP001597199"/>
    </source>
</evidence>
<dbReference type="RefSeq" id="WP_204118378.1">
    <property type="nucleotide sequence ID" value="NZ_BOLV01000004.1"/>
</dbReference>
<dbReference type="NCBIfam" id="TIGR00497">
    <property type="entry name" value="hsdM"/>
    <property type="match status" value="1"/>
</dbReference>
<dbReference type="EMBL" id="JBHTOA010000048">
    <property type="protein sequence ID" value="MFD1400118.1"/>
    <property type="molecule type" value="Genomic_DNA"/>
</dbReference>
<dbReference type="Pfam" id="PF02384">
    <property type="entry name" value="N6_Mtase"/>
    <property type="match status" value="1"/>
</dbReference>